<dbReference type="GO" id="GO:0003978">
    <property type="term" value="F:UDP-glucose 4-epimerase activity"/>
    <property type="evidence" value="ECO:0007669"/>
    <property type="project" value="UniProtKB-UniRule"/>
</dbReference>
<dbReference type="NCBIfam" id="TIGR01179">
    <property type="entry name" value="galE"/>
    <property type="match status" value="1"/>
</dbReference>
<dbReference type="InterPro" id="IPR001509">
    <property type="entry name" value="Epimerase_deHydtase"/>
</dbReference>
<comment type="subunit">
    <text evidence="11">Homodimer.</text>
</comment>
<evidence type="ECO:0000256" key="3">
    <source>
        <dbReference type="ARBA" id="ARBA00004947"/>
    </source>
</evidence>
<evidence type="ECO:0000256" key="7">
    <source>
        <dbReference type="ARBA" id="ARBA00023027"/>
    </source>
</evidence>
<dbReference type="EMBL" id="CP022657">
    <property type="protein sequence ID" value="ASS73692.1"/>
    <property type="molecule type" value="Genomic_DNA"/>
</dbReference>
<evidence type="ECO:0000256" key="9">
    <source>
        <dbReference type="ARBA" id="ARBA00023235"/>
    </source>
</evidence>
<comment type="cofactor">
    <cofactor evidence="2 11">
        <name>NAD(+)</name>
        <dbReference type="ChEBI" id="CHEBI:57540"/>
    </cofactor>
</comment>
<dbReference type="InterPro" id="IPR005886">
    <property type="entry name" value="UDP_G4E"/>
</dbReference>
<comment type="catalytic activity">
    <reaction evidence="1 11">
        <text>UDP-alpha-D-glucose = UDP-alpha-D-galactose</text>
        <dbReference type="Rhea" id="RHEA:22168"/>
        <dbReference type="ChEBI" id="CHEBI:58885"/>
        <dbReference type="ChEBI" id="CHEBI:66914"/>
        <dbReference type="EC" id="5.1.3.2"/>
    </reaction>
</comment>
<dbReference type="CDD" id="cd05247">
    <property type="entry name" value="UDP_G4E_1_SDR_e"/>
    <property type="match status" value="1"/>
</dbReference>
<evidence type="ECO:0000256" key="6">
    <source>
        <dbReference type="ARBA" id="ARBA00018569"/>
    </source>
</evidence>
<keyword evidence="9 11" id="KW-0413">Isomerase</keyword>
<evidence type="ECO:0000259" key="12">
    <source>
        <dbReference type="Pfam" id="PF01370"/>
    </source>
</evidence>
<dbReference type="OrthoDB" id="181047at2"/>
<keyword evidence="8" id="KW-0299">Galactose metabolism</keyword>
<evidence type="ECO:0000256" key="10">
    <source>
        <dbReference type="ARBA" id="ARBA00023277"/>
    </source>
</evidence>
<feature type="domain" description="NAD-dependent epimerase/dehydratase" evidence="12">
    <location>
        <begin position="9"/>
        <end position="258"/>
    </location>
</feature>
<evidence type="ECO:0000256" key="4">
    <source>
        <dbReference type="ARBA" id="ARBA00007637"/>
    </source>
</evidence>
<accession>A0A223CWP1</accession>
<evidence type="ECO:0000256" key="5">
    <source>
        <dbReference type="ARBA" id="ARBA00013189"/>
    </source>
</evidence>
<keyword evidence="7 11" id="KW-0520">NAD</keyword>
<dbReference type="Gene3D" id="3.90.25.10">
    <property type="entry name" value="UDP-galactose 4-epimerase, domain 1"/>
    <property type="match status" value="1"/>
</dbReference>
<evidence type="ECO:0000256" key="8">
    <source>
        <dbReference type="ARBA" id="ARBA00023144"/>
    </source>
</evidence>
<reference evidence="13 14" key="1">
    <citation type="journal article" date="2015" name="Int. J. Syst. Evol. Microbiol.">
        <title>Tumebacillus algifaecis sp. nov., isolated from decomposing algal scum.</title>
        <authorList>
            <person name="Wu Y.F."/>
            <person name="Zhang B."/>
            <person name="Xing P."/>
            <person name="Wu Q.L."/>
            <person name="Liu S.J."/>
        </authorList>
    </citation>
    <scope>NUCLEOTIDE SEQUENCE [LARGE SCALE GENOMIC DNA]</scope>
    <source>
        <strain evidence="13 14">THMBR28</strain>
    </source>
</reference>
<dbReference type="Pfam" id="PF01370">
    <property type="entry name" value="Epimerase"/>
    <property type="match status" value="1"/>
</dbReference>
<dbReference type="RefSeq" id="WP_094234952.1">
    <property type="nucleotide sequence ID" value="NZ_CP022657.1"/>
</dbReference>
<evidence type="ECO:0000313" key="14">
    <source>
        <dbReference type="Proteomes" id="UP000214688"/>
    </source>
</evidence>
<dbReference type="AlphaFoldDB" id="A0A223CWP1"/>
<evidence type="ECO:0000313" key="13">
    <source>
        <dbReference type="EMBL" id="ASS73692.1"/>
    </source>
</evidence>
<evidence type="ECO:0000256" key="1">
    <source>
        <dbReference type="ARBA" id="ARBA00000083"/>
    </source>
</evidence>
<dbReference type="KEGG" id="tab:CIG75_01005"/>
<evidence type="ECO:0000256" key="11">
    <source>
        <dbReference type="RuleBase" id="RU366046"/>
    </source>
</evidence>
<keyword evidence="10 11" id="KW-0119">Carbohydrate metabolism</keyword>
<dbReference type="Gene3D" id="3.40.50.720">
    <property type="entry name" value="NAD(P)-binding Rossmann-like Domain"/>
    <property type="match status" value="1"/>
</dbReference>
<keyword evidence="14" id="KW-1185">Reference proteome</keyword>
<comment type="similarity">
    <text evidence="4 11">Belongs to the NAD(P)-dependent epimerase/dehydratase family.</text>
</comment>
<proteinExistence type="inferred from homology"/>
<protein>
    <recommendedName>
        <fullName evidence="6 11">UDP-glucose 4-epimerase</fullName>
        <ecNumber evidence="5 11">5.1.3.2</ecNumber>
    </recommendedName>
</protein>
<dbReference type="EC" id="5.1.3.2" evidence="5 11"/>
<sequence>MAEQHTGSILVTGGAGYIGSHTVQALLNTGAEVVVVDNLATGHRAAVPSTIPFYQVDIADDRAIRQIVAEHKVEAVIHFAARSLVGESVAQPDVYFLENTAKTIQFVSNLLASHVKQIVFSSTAAVYGIPQTSPIAEVAEQKPINPYGASKLMIEQAFTWLEQAYGLRWIALRYSNAAGAALDGSIGEHHEPETHLIPLVLQAAMGLREAAQIFGTDYNTPDGTSIRDYVHVVDLAEAHVLAVAALQKGLASGAYNVGTGTGYSVRQIIETVKCVTGVDFPVTETVRRAGDPDELVAQADKIKADLGWEAKYSDLPTMIASAWDWHLRHPYGYRSKAEALR</sequence>
<dbReference type="PANTHER" id="PTHR43725">
    <property type="entry name" value="UDP-GLUCOSE 4-EPIMERASE"/>
    <property type="match status" value="1"/>
</dbReference>
<dbReference type="GO" id="GO:0033499">
    <property type="term" value="P:galactose catabolic process via UDP-galactose, Leloir pathway"/>
    <property type="evidence" value="ECO:0007669"/>
    <property type="project" value="TreeGrafter"/>
</dbReference>
<dbReference type="InterPro" id="IPR036291">
    <property type="entry name" value="NAD(P)-bd_dom_sf"/>
</dbReference>
<comment type="pathway">
    <text evidence="3 11">Carbohydrate metabolism; galactose metabolism.</text>
</comment>
<gene>
    <name evidence="13" type="primary">galE</name>
    <name evidence="13" type="ORF">CIG75_01005</name>
</gene>
<dbReference type="PANTHER" id="PTHR43725:SF53">
    <property type="entry name" value="UDP-ARABINOSE 4-EPIMERASE 1"/>
    <property type="match status" value="1"/>
</dbReference>
<dbReference type="UniPathway" id="UPA00214"/>
<dbReference type="Proteomes" id="UP000214688">
    <property type="component" value="Chromosome"/>
</dbReference>
<organism evidence="13 14">
    <name type="scientific">Tumebacillus algifaecis</name>
    <dbReference type="NCBI Taxonomy" id="1214604"/>
    <lineage>
        <taxon>Bacteria</taxon>
        <taxon>Bacillati</taxon>
        <taxon>Bacillota</taxon>
        <taxon>Bacilli</taxon>
        <taxon>Bacillales</taxon>
        <taxon>Alicyclobacillaceae</taxon>
        <taxon>Tumebacillus</taxon>
    </lineage>
</organism>
<evidence type="ECO:0000256" key="2">
    <source>
        <dbReference type="ARBA" id="ARBA00001911"/>
    </source>
</evidence>
<name>A0A223CWP1_9BACL</name>
<dbReference type="SUPFAM" id="SSF51735">
    <property type="entry name" value="NAD(P)-binding Rossmann-fold domains"/>
    <property type="match status" value="1"/>
</dbReference>